<evidence type="ECO:0000313" key="1">
    <source>
        <dbReference type="EMBL" id="MSU09243.1"/>
    </source>
</evidence>
<gene>
    <name evidence="1" type="ORF">FYJ84_09625</name>
</gene>
<dbReference type="RefSeq" id="WP_154407415.1">
    <property type="nucleotide sequence ID" value="NZ_VUNR01000019.1"/>
</dbReference>
<dbReference type="AlphaFoldDB" id="A0A6I2UCH0"/>
<name>A0A6I2UCH0_9FIRM</name>
<proteinExistence type="predicted"/>
<dbReference type="GeneID" id="96779181"/>
<dbReference type="EMBL" id="VUNR01000019">
    <property type="protein sequence ID" value="MSU09243.1"/>
    <property type="molecule type" value="Genomic_DNA"/>
</dbReference>
<accession>A0A6I2UCH0</accession>
<organism evidence="1 2">
    <name type="scientific">Anaerovibrio slackiae</name>
    <dbReference type="NCBI Taxonomy" id="2652309"/>
    <lineage>
        <taxon>Bacteria</taxon>
        <taxon>Bacillati</taxon>
        <taxon>Bacillota</taxon>
        <taxon>Negativicutes</taxon>
        <taxon>Selenomonadales</taxon>
        <taxon>Selenomonadaceae</taxon>
        <taxon>Anaerovibrio</taxon>
    </lineage>
</organism>
<dbReference type="Proteomes" id="UP000433181">
    <property type="component" value="Unassembled WGS sequence"/>
</dbReference>
<sequence length="443" mass="51289">MDKIFYDWLNFQEEDFIHLRECLKPDFMKYKQDDSPEYCGYLYANDALIKFCAAYSGDAQEPLFSVDILLPEVTGYYGEKDEVDTNYDADSLITQLEKCFSAKQLINGEITYEEFKAGVERAITETHAGLLQNKHDLSVGDRQTLDALDSDYRFWQKEAIKEHMDIVIDHLAWKSEPDVMQNLYPSGEARHKQLQLLDKKYPGTHIPASYIGERFAVMASTNMQSKLLGNTLYSFDNPQTILSEQNPDWKFDFECGLDEMKNIQKSYKAGVFRNLGVHEDKNKGTTSYLTVCTNYKWQYPHKFEVYPAKSILLGPDLRSLADIETAFGKDYFSIKDIHNHDYEIEIFHNRYAAYYNTCSTHFSTKDSLPDAYEDHDAAASQVVRDMLVEGKSLEYCMDMVMNCSPIAISRQELCEDYALRIVQKGRQMAEEKSLENHHMANQR</sequence>
<comment type="caution">
    <text evidence="1">The sequence shown here is derived from an EMBL/GenBank/DDBJ whole genome shotgun (WGS) entry which is preliminary data.</text>
</comment>
<reference evidence="1 2" key="1">
    <citation type="submission" date="2019-08" db="EMBL/GenBank/DDBJ databases">
        <title>In-depth cultivation of the pig gut microbiome towards novel bacterial diversity and tailored functional studies.</title>
        <authorList>
            <person name="Wylensek D."/>
            <person name="Hitch T.C.A."/>
            <person name="Clavel T."/>
        </authorList>
    </citation>
    <scope>NUCLEOTIDE SEQUENCE [LARGE SCALE GENOMIC DNA]</scope>
    <source>
        <strain evidence="1 2">WCA-693-APC-5D-A</strain>
    </source>
</reference>
<protein>
    <submittedName>
        <fullName evidence="1">Uncharacterized protein</fullName>
    </submittedName>
</protein>
<keyword evidence="2" id="KW-1185">Reference proteome</keyword>
<evidence type="ECO:0000313" key="2">
    <source>
        <dbReference type="Proteomes" id="UP000433181"/>
    </source>
</evidence>